<name>A0ABS8G8B2_9ALTE</name>
<accession>A0ABS8G8B2</accession>
<evidence type="ECO:0000313" key="3">
    <source>
        <dbReference type="EMBL" id="MCC2616775.1"/>
    </source>
</evidence>
<dbReference type="SUPFAM" id="SSF110997">
    <property type="entry name" value="Sporulation related repeat"/>
    <property type="match status" value="1"/>
</dbReference>
<evidence type="ECO:0000259" key="2">
    <source>
        <dbReference type="PROSITE" id="PS51724"/>
    </source>
</evidence>
<proteinExistence type="predicted"/>
<dbReference type="InterPro" id="IPR036680">
    <property type="entry name" value="SPOR-like_sf"/>
</dbReference>
<organism evidence="3 4">
    <name type="scientific">Fluctibacter halophilus</name>
    <dbReference type="NCBI Taxonomy" id="226011"/>
    <lineage>
        <taxon>Bacteria</taxon>
        <taxon>Pseudomonadati</taxon>
        <taxon>Pseudomonadota</taxon>
        <taxon>Gammaproteobacteria</taxon>
        <taxon>Alteromonadales</taxon>
        <taxon>Alteromonadaceae</taxon>
        <taxon>Fluctibacter</taxon>
    </lineage>
</organism>
<evidence type="ECO:0000313" key="4">
    <source>
        <dbReference type="Proteomes" id="UP001520878"/>
    </source>
</evidence>
<dbReference type="PANTHER" id="PTHR38687">
    <property type="entry name" value="CELL DIVISION PROTEIN DEDD-RELATED"/>
    <property type="match status" value="1"/>
</dbReference>
<sequence length="199" mass="21728">MSNVLLNRLVGTMVLVALAVIFLPSILDGKKQSNKDLFVEVPARPATKPVIDAEQFPSQRVAENSQRQVEIVADEADDDPKPAAAQQSEAPVETAASAIVDTSLEQETVVDTESDKLLSSAGWVVQLGVFRHKANVRELLNKLEDAGYRAFSRPVKTSTGELTKVFVGPDLEKENLEKAVPHLKELTNLQGRITPFTVK</sequence>
<evidence type="ECO:0000256" key="1">
    <source>
        <dbReference type="SAM" id="Phobius"/>
    </source>
</evidence>
<gene>
    <name evidence="3" type="ORF">LJ739_11025</name>
</gene>
<dbReference type="PROSITE" id="PS51724">
    <property type="entry name" value="SPOR"/>
    <property type="match status" value="1"/>
</dbReference>
<dbReference type="EMBL" id="JAJEWP010000002">
    <property type="protein sequence ID" value="MCC2616775.1"/>
    <property type="molecule type" value="Genomic_DNA"/>
</dbReference>
<feature type="domain" description="SPOR" evidence="2">
    <location>
        <begin position="117"/>
        <end position="196"/>
    </location>
</feature>
<protein>
    <submittedName>
        <fullName evidence="3">SPOR domain-containing protein</fullName>
    </submittedName>
</protein>
<keyword evidence="1" id="KW-1133">Transmembrane helix</keyword>
<reference evidence="3 4" key="1">
    <citation type="submission" date="2021-10" db="EMBL/GenBank/DDBJ databases">
        <title>Draft genome of Aestuariibacter halophilus JC2043.</title>
        <authorList>
            <person name="Emsley S.A."/>
            <person name="Pfannmuller K.M."/>
            <person name="Ushijima B."/>
            <person name="Saw J.H."/>
            <person name="Videau P."/>
        </authorList>
    </citation>
    <scope>NUCLEOTIDE SEQUENCE [LARGE SCALE GENOMIC DNA]</scope>
    <source>
        <strain evidence="3 4">JC2043</strain>
    </source>
</reference>
<dbReference type="InterPro" id="IPR052521">
    <property type="entry name" value="Cell_div_SPOR-domain"/>
</dbReference>
<dbReference type="Gene3D" id="3.30.70.1070">
    <property type="entry name" value="Sporulation related repeat"/>
    <property type="match status" value="1"/>
</dbReference>
<keyword evidence="4" id="KW-1185">Reference proteome</keyword>
<dbReference type="InterPro" id="IPR007730">
    <property type="entry name" value="SPOR-like_dom"/>
</dbReference>
<dbReference type="RefSeq" id="WP_229160426.1">
    <property type="nucleotide sequence ID" value="NZ_JAJEWP010000002.1"/>
</dbReference>
<feature type="transmembrane region" description="Helical" evidence="1">
    <location>
        <begin position="6"/>
        <end position="27"/>
    </location>
</feature>
<keyword evidence="1" id="KW-0472">Membrane</keyword>
<comment type="caution">
    <text evidence="3">The sequence shown here is derived from an EMBL/GenBank/DDBJ whole genome shotgun (WGS) entry which is preliminary data.</text>
</comment>
<keyword evidence="1" id="KW-0812">Transmembrane</keyword>
<dbReference type="PANTHER" id="PTHR38687:SF1">
    <property type="entry name" value="CELL DIVISION PROTEIN DEDD"/>
    <property type="match status" value="1"/>
</dbReference>
<dbReference type="Proteomes" id="UP001520878">
    <property type="component" value="Unassembled WGS sequence"/>
</dbReference>
<dbReference type="Pfam" id="PF05036">
    <property type="entry name" value="SPOR"/>
    <property type="match status" value="1"/>
</dbReference>